<dbReference type="PRINTS" id="PR00344">
    <property type="entry name" value="BCTRLSENSOR"/>
</dbReference>
<organism evidence="9 10">
    <name type="scientific">Coleofasciculus chthonoplastes PCC 7420</name>
    <dbReference type="NCBI Taxonomy" id="118168"/>
    <lineage>
        <taxon>Bacteria</taxon>
        <taxon>Bacillati</taxon>
        <taxon>Cyanobacteriota</taxon>
        <taxon>Cyanophyceae</taxon>
        <taxon>Coleofasciculales</taxon>
        <taxon>Coleofasciculaceae</taxon>
        <taxon>Coleofasciculus</taxon>
    </lineage>
</organism>
<gene>
    <name evidence="9" type="ORF">MC7420_2588</name>
</gene>
<dbReference type="InterPro" id="IPR036097">
    <property type="entry name" value="HisK_dim/P_sf"/>
</dbReference>
<dbReference type="InterPro" id="IPR004358">
    <property type="entry name" value="Sig_transdc_His_kin-like_C"/>
</dbReference>
<dbReference type="SUPFAM" id="SSF47384">
    <property type="entry name" value="Homodimeric domain of signal transducing histidine kinase"/>
    <property type="match status" value="1"/>
</dbReference>
<dbReference type="SMART" id="SM00388">
    <property type="entry name" value="HisKA"/>
    <property type="match status" value="1"/>
</dbReference>
<proteinExistence type="predicted"/>
<dbReference type="HOGENOM" id="CLU_038688_0_0_3"/>
<evidence type="ECO:0000313" key="9">
    <source>
        <dbReference type="EMBL" id="EDX72970.1"/>
    </source>
</evidence>
<sequence>MFIPASSEFVALCQSQVGILTQSLGAALSAVYLTTDKLDEAAQPKLIPVVVYPEAAIWEEEETELTLPDRMSSVDTIPRLAEAVPRVLPQPAEDHHLPDCTSLSQDNSPLSQGRQMVLPLIHEEVVMGLLVTSRDDRPWNEKEQTAIERIAGTLTLAYLMDRRRAWFEQEWTQQRRLQVQQRDRLDDILHQFRNPLTALRTFGKLLLNRLQPDDKNHNVAASIVRESDRLKELLQDFDECLDQDAPTSEPLTLPASASAATCPLPESDETGKIVSPVNSEPETDAPAIPLLPGKTLIVESFTITEVLEPLLISAQAIAGERDLELRYSIPQDLPPVRANARALREVLNNLIDNALKYTPAGGQIDVEAGVGQPKDETRTMVGIAITDTGVGIPPQDIEHLFERRYRGIQANTGIPGSGLGLAIAKTLIEQMQGQIEVFSPAQSPWTQLQLDVAIRRSGGKSTQGTTFVVWLPIHES</sequence>
<dbReference type="Gene3D" id="1.10.287.130">
    <property type="match status" value="1"/>
</dbReference>
<dbReference type="Pfam" id="PF00512">
    <property type="entry name" value="HisKA"/>
    <property type="match status" value="1"/>
</dbReference>
<evidence type="ECO:0000256" key="6">
    <source>
        <dbReference type="ARBA" id="ARBA00023012"/>
    </source>
</evidence>
<dbReference type="AlphaFoldDB" id="B4VYP2"/>
<feature type="region of interest" description="Disordered" evidence="7">
    <location>
        <begin position="91"/>
        <end position="110"/>
    </location>
</feature>
<evidence type="ECO:0000256" key="2">
    <source>
        <dbReference type="ARBA" id="ARBA00012438"/>
    </source>
</evidence>
<evidence type="ECO:0000256" key="1">
    <source>
        <dbReference type="ARBA" id="ARBA00000085"/>
    </source>
</evidence>
<dbReference type="PROSITE" id="PS50109">
    <property type="entry name" value="HIS_KIN"/>
    <property type="match status" value="1"/>
</dbReference>
<evidence type="ECO:0000313" key="10">
    <source>
        <dbReference type="Proteomes" id="UP000003835"/>
    </source>
</evidence>
<dbReference type="InterPro" id="IPR050736">
    <property type="entry name" value="Sensor_HK_Regulatory"/>
</dbReference>
<dbReference type="Proteomes" id="UP000003835">
    <property type="component" value="Unassembled WGS sequence"/>
</dbReference>
<evidence type="ECO:0000256" key="7">
    <source>
        <dbReference type="SAM" id="MobiDB-lite"/>
    </source>
</evidence>
<evidence type="ECO:0000256" key="3">
    <source>
        <dbReference type="ARBA" id="ARBA00022553"/>
    </source>
</evidence>
<dbReference type="PANTHER" id="PTHR43711:SF26">
    <property type="entry name" value="SENSOR HISTIDINE KINASE RCSC"/>
    <property type="match status" value="1"/>
</dbReference>
<accession>B4VYP2</accession>
<dbReference type="SMART" id="SM00387">
    <property type="entry name" value="HATPase_c"/>
    <property type="match status" value="1"/>
</dbReference>
<dbReference type="STRING" id="118168.MC7420_2588"/>
<dbReference type="Gene3D" id="3.30.565.10">
    <property type="entry name" value="Histidine kinase-like ATPase, C-terminal domain"/>
    <property type="match status" value="1"/>
</dbReference>
<dbReference type="Pfam" id="PF01590">
    <property type="entry name" value="GAF"/>
    <property type="match status" value="1"/>
</dbReference>
<keyword evidence="6" id="KW-0902">Two-component regulatory system</keyword>
<dbReference type="InterPro" id="IPR003594">
    <property type="entry name" value="HATPase_dom"/>
</dbReference>
<keyword evidence="4" id="KW-0808">Transferase</keyword>
<name>B4VYP2_9CYAN</name>
<protein>
    <recommendedName>
        <fullName evidence="2">histidine kinase</fullName>
        <ecNumber evidence="2">2.7.13.3</ecNumber>
    </recommendedName>
</protein>
<dbReference type="InterPro" id="IPR003661">
    <property type="entry name" value="HisK_dim/P_dom"/>
</dbReference>
<dbReference type="InterPro" id="IPR005467">
    <property type="entry name" value="His_kinase_dom"/>
</dbReference>
<dbReference type="GO" id="GO:0000155">
    <property type="term" value="F:phosphorelay sensor kinase activity"/>
    <property type="evidence" value="ECO:0007669"/>
    <property type="project" value="InterPro"/>
</dbReference>
<dbReference type="InterPro" id="IPR036890">
    <property type="entry name" value="HATPase_C_sf"/>
</dbReference>
<dbReference type="CDD" id="cd00082">
    <property type="entry name" value="HisKA"/>
    <property type="match status" value="1"/>
</dbReference>
<keyword evidence="5 9" id="KW-0418">Kinase</keyword>
<feature type="domain" description="Histidine kinase" evidence="8">
    <location>
        <begin position="187"/>
        <end position="475"/>
    </location>
</feature>
<dbReference type="eggNOG" id="COG2205">
    <property type="taxonomic scope" value="Bacteria"/>
</dbReference>
<feature type="compositionally biased region" description="Polar residues" evidence="7">
    <location>
        <begin position="101"/>
        <end position="110"/>
    </location>
</feature>
<dbReference type="CDD" id="cd00075">
    <property type="entry name" value="HATPase"/>
    <property type="match status" value="1"/>
</dbReference>
<dbReference type="InterPro" id="IPR003018">
    <property type="entry name" value="GAF"/>
</dbReference>
<dbReference type="SUPFAM" id="SSF55874">
    <property type="entry name" value="ATPase domain of HSP90 chaperone/DNA topoisomerase II/histidine kinase"/>
    <property type="match status" value="1"/>
</dbReference>
<feature type="region of interest" description="Disordered" evidence="7">
    <location>
        <begin position="248"/>
        <end position="270"/>
    </location>
</feature>
<dbReference type="OrthoDB" id="9773956at2"/>
<evidence type="ECO:0000256" key="4">
    <source>
        <dbReference type="ARBA" id="ARBA00022679"/>
    </source>
</evidence>
<keyword evidence="10" id="KW-1185">Reference proteome</keyword>
<keyword evidence="3" id="KW-0597">Phosphoprotein</keyword>
<evidence type="ECO:0000256" key="5">
    <source>
        <dbReference type="ARBA" id="ARBA00022777"/>
    </source>
</evidence>
<reference evidence="9 10" key="1">
    <citation type="submission" date="2008-07" db="EMBL/GenBank/DDBJ databases">
        <authorList>
            <person name="Tandeau de Marsac N."/>
            <person name="Ferriera S."/>
            <person name="Johnson J."/>
            <person name="Kravitz S."/>
            <person name="Beeson K."/>
            <person name="Sutton G."/>
            <person name="Rogers Y.-H."/>
            <person name="Friedman R."/>
            <person name="Frazier M."/>
            <person name="Venter J.C."/>
        </authorList>
    </citation>
    <scope>NUCLEOTIDE SEQUENCE [LARGE SCALE GENOMIC DNA]</scope>
    <source>
        <strain evidence="9 10">PCC 7420</strain>
    </source>
</reference>
<dbReference type="RefSeq" id="WP_006103772.1">
    <property type="nucleotide sequence ID" value="NZ_DS989860.1"/>
</dbReference>
<dbReference type="EMBL" id="DS989860">
    <property type="protein sequence ID" value="EDX72970.1"/>
    <property type="molecule type" value="Genomic_DNA"/>
</dbReference>
<dbReference type="Pfam" id="PF02518">
    <property type="entry name" value="HATPase_c"/>
    <property type="match status" value="1"/>
</dbReference>
<comment type="catalytic activity">
    <reaction evidence="1">
        <text>ATP + protein L-histidine = ADP + protein N-phospho-L-histidine.</text>
        <dbReference type="EC" id="2.7.13.3"/>
    </reaction>
</comment>
<evidence type="ECO:0000259" key="8">
    <source>
        <dbReference type="PROSITE" id="PS50109"/>
    </source>
</evidence>
<dbReference type="EC" id="2.7.13.3" evidence="2"/>
<dbReference type="PANTHER" id="PTHR43711">
    <property type="entry name" value="TWO-COMPONENT HISTIDINE KINASE"/>
    <property type="match status" value="1"/>
</dbReference>